<dbReference type="AlphaFoldDB" id="A0A2U2DW09"/>
<dbReference type="GO" id="GO:0043565">
    <property type="term" value="F:sequence-specific DNA binding"/>
    <property type="evidence" value="ECO:0007669"/>
    <property type="project" value="InterPro"/>
</dbReference>
<dbReference type="PROSITE" id="PS00041">
    <property type="entry name" value="HTH_ARAC_FAMILY_1"/>
    <property type="match status" value="1"/>
</dbReference>
<evidence type="ECO:0000256" key="1">
    <source>
        <dbReference type="ARBA" id="ARBA00023015"/>
    </source>
</evidence>
<dbReference type="Pfam" id="PF12833">
    <property type="entry name" value="HTH_18"/>
    <property type="match status" value="1"/>
</dbReference>
<dbReference type="GO" id="GO:0003700">
    <property type="term" value="F:DNA-binding transcription factor activity"/>
    <property type="evidence" value="ECO:0007669"/>
    <property type="project" value="InterPro"/>
</dbReference>
<dbReference type="InterPro" id="IPR009057">
    <property type="entry name" value="Homeodomain-like_sf"/>
</dbReference>
<keyword evidence="1" id="KW-0805">Transcription regulation</keyword>
<keyword evidence="3" id="KW-0804">Transcription</keyword>
<name>A0A2U2DW09_9HYPH</name>
<dbReference type="OrthoDB" id="110167at2"/>
<gene>
    <name evidence="5" type="ORF">DEM27_07700</name>
</gene>
<dbReference type="PANTHER" id="PTHR46796">
    <property type="entry name" value="HTH-TYPE TRANSCRIPTIONAL ACTIVATOR RHAS-RELATED"/>
    <property type="match status" value="1"/>
</dbReference>
<reference evidence="5 6" key="1">
    <citation type="submission" date="2018-05" db="EMBL/GenBank/DDBJ databases">
        <title>The draft genome of strain NS-104.</title>
        <authorList>
            <person name="Hang P."/>
            <person name="Jiang J."/>
        </authorList>
    </citation>
    <scope>NUCLEOTIDE SEQUENCE [LARGE SCALE GENOMIC DNA]</scope>
    <source>
        <strain evidence="5 6">NS-104</strain>
    </source>
</reference>
<dbReference type="InterPro" id="IPR020449">
    <property type="entry name" value="Tscrpt_reg_AraC-type_HTH"/>
</dbReference>
<dbReference type="InterPro" id="IPR018062">
    <property type="entry name" value="HTH_AraC-typ_CS"/>
</dbReference>
<protein>
    <submittedName>
        <fullName evidence="5">AraC family transcriptional regulator</fullName>
    </submittedName>
</protein>
<evidence type="ECO:0000259" key="4">
    <source>
        <dbReference type="PROSITE" id="PS01124"/>
    </source>
</evidence>
<comment type="caution">
    <text evidence="5">The sequence shown here is derived from an EMBL/GenBank/DDBJ whole genome shotgun (WGS) entry which is preliminary data.</text>
</comment>
<dbReference type="InterPro" id="IPR018060">
    <property type="entry name" value="HTH_AraC"/>
</dbReference>
<evidence type="ECO:0000313" key="6">
    <source>
        <dbReference type="Proteomes" id="UP000245252"/>
    </source>
</evidence>
<dbReference type="PROSITE" id="PS01124">
    <property type="entry name" value="HTH_ARAC_FAMILY_2"/>
    <property type="match status" value="1"/>
</dbReference>
<dbReference type="InterPro" id="IPR050204">
    <property type="entry name" value="AraC_XylS_family_regulators"/>
</dbReference>
<keyword evidence="6" id="KW-1185">Reference proteome</keyword>
<proteinExistence type="predicted"/>
<evidence type="ECO:0000256" key="2">
    <source>
        <dbReference type="ARBA" id="ARBA00023125"/>
    </source>
</evidence>
<organism evidence="5 6">
    <name type="scientific">Metarhizobium album</name>
    <dbReference type="NCBI Taxonomy" id="2182425"/>
    <lineage>
        <taxon>Bacteria</taxon>
        <taxon>Pseudomonadati</taxon>
        <taxon>Pseudomonadota</taxon>
        <taxon>Alphaproteobacteria</taxon>
        <taxon>Hyphomicrobiales</taxon>
        <taxon>Rhizobiaceae</taxon>
        <taxon>Metarhizobium</taxon>
    </lineage>
</organism>
<dbReference type="SMART" id="SM00342">
    <property type="entry name" value="HTH_ARAC"/>
    <property type="match status" value="1"/>
</dbReference>
<evidence type="ECO:0000313" key="5">
    <source>
        <dbReference type="EMBL" id="PWE57497.1"/>
    </source>
</evidence>
<accession>A0A2U2DW09</accession>
<evidence type="ECO:0000256" key="3">
    <source>
        <dbReference type="ARBA" id="ARBA00023163"/>
    </source>
</evidence>
<feature type="domain" description="HTH araC/xylS-type" evidence="4">
    <location>
        <begin position="193"/>
        <end position="291"/>
    </location>
</feature>
<keyword evidence="2" id="KW-0238">DNA-binding</keyword>
<dbReference type="PRINTS" id="PR00032">
    <property type="entry name" value="HTHARAC"/>
</dbReference>
<sequence>MAFLPQMQNRISGFSVKKGPRRLSLNGIVADLWDVECAPGAGGYYVGRDPRLFIALEAEGDRSATFTLSERSDHAPAADLPPCISYIPADMELWGYADNIRFVRHLDLHLDVETLQRRLMEDLDRSSLDDPRLMFSDERILSLARLIAAECDNPDPLHELYGDGLAMAMVIDLLKLGRKKERKRTQLAAWQLKRAVDFIEAHCLQRIRLDELAELTNLSQSHFSHAFKASTGMPPHQWQMQARIERVKALLQRPDLSLTAVAMMAGFSDQAHFTRVFRKMVGVTPLAFQRRLAD</sequence>
<dbReference type="SUPFAM" id="SSF46689">
    <property type="entry name" value="Homeodomain-like"/>
    <property type="match status" value="2"/>
</dbReference>
<dbReference type="Gene3D" id="1.10.10.60">
    <property type="entry name" value="Homeodomain-like"/>
    <property type="match status" value="2"/>
</dbReference>
<dbReference type="EMBL" id="QFBC01000002">
    <property type="protein sequence ID" value="PWE57497.1"/>
    <property type="molecule type" value="Genomic_DNA"/>
</dbReference>
<dbReference type="RefSeq" id="WP_109457602.1">
    <property type="nucleotide sequence ID" value="NZ_QFBC01000002.1"/>
</dbReference>
<dbReference type="PANTHER" id="PTHR46796:SF14">
    <property type="entry name" value="TRANSCRIPTIONAL REGULATORY PROTEIN"/>
    <property type="match status" value="1"/>
</dbReference>
<dbReference type="Proteomes" id="UP000245252">
    <property type="component" value="Unassembled WGS sequence"/>
</dbReference>